<feature type="coiled-coil region" evidence="1">
    <location>
        <begin position="635"/>
        <end position="766"/>
    </location>
</feature>
<proteinExistence type="predicted"/>
<dbReference type="Proteomes" id="UP000283589">
    <property type="component" value="Unassembled WGS sequence"/>
</dbReference>
<dbReference type="SUPFAM" id="SSF52540">
    <property type="entry name" value="P-loop containing nucleoside triphosphate hydrolases"/>
    <property type="match status" value="1"/>
</dbReference>
<evidence type="ECO:0000313" key="4">
    <source>
        <dbReference type="Proteomes" id="UP000283589"/>
    </source>
</evidence>
<reference evidence="3 4" key="1">
    <citation type="submission" date="2018-08" db="EMBL/GenBank/DDBJ databases">
        <title>A genome reference for cultivated species of the human gut microbiota.</title>
        <authorList>
            <person name="Zou Y."/>
            <person name="Xue W."/>
            <person name="Luo G."/>
        </authorList>
    </citation>
    <scope>NUCLEOTIDE SEQUENCE [LARGE SCALE GENOMIC DNA]</scope>
    <source>
        <strain evidence="3 4">AF14-49</strain>
    </source>
</reference>
<protein>
    <submittedName>
        <fullName evidence="3">ATP-binding protein</fullName>
    </submittedName>
</protein>
<accession>A0A412X2Q3</accession>
<dbReference type="Pfam" id="PF12128">
    <property type="entry name" value="DUF3584"/>
    <property type="match status" value="1"/>
</dbReference>
<reference evidence="2 5" key="2">
    <citation type="submission" date="2021-02" db="EMBL/GenBank/DDBJ databases">
        <title>FDA dAtabase for Regulatory Grade micrObial Sequences (FDA-ARGOS): Supporting development and validation of Infectious Disease Dx tests.</title>
        <authorList>
            <person name="Carlson P."/>
            <person name="Fischbach M."/>
            <person name="Hastie J."/>
            <person name="Bilen M."/>
            <person name="Cheng A."/>
            <person name="Tallon L."/>
            <person name="Sadzewicz L."/>
            <person name="Zhao X."/>
            <person name="Boylan J."/>
            <person name="Ott S."/>
            <person name="Bowen H."/>
            <person name="Vavikolanu K."/>
            <person name="Mehta A."/>
            <person name="Aluvathingal J."/>
            <person name="Nadendla S."/>
            <person name="Yan Y."/>
            <person name="Sichtig H."/>
        </authorList>
    </citation>
    <scope>NUCLEOTIDE SEQUENCE [LARGE SCALE GENOMIC DNA]</scope>
    <source>
        <strain evidence="2 5">FDAARGOS_1229</strain>
    </source>
</reference>
<dbReference type="STRING" id="1121130.GCA_000519105_01048"/>
<dbReference type="Proteomes" id="UP000654720">
    <property type="component" value="Chromosome"/>
</dbReference>
<dbReference type="InterPro" id="IPR021979">
    <property type="entry name" value="DUF3584"/>
</dbReference>
<keyword evidence="3" id="KW-0067">ATP-binding</keyword>
<feature type="coiled-coil region" evidence="1">
    <location>
        <begin position="428"/>
        <end position="455"/>
    </location>
</feature>
<keyword evidence="3" id="KW-0547">Nucleotide-binding</keyword>
<dbReference type="GO" id="GO:0005524">
    <property type="term" value="F:ATP binding"/>
    <property type="evidence" value="ECO:0007669"/>
    <property type="project" value="UniProtKB-KW"/>
</dbReference>
<dbReference type="EMBL" id="CP069450">
    <property type="protein sequence ID" value="QRO48479.1"/>
    <property type="molecule type" value="Genomic_DNA"/>
</dbReference>
<evidence type="ECO:0000313" key="2">
    <source>
        <dbReference type="EMBL" id="QRO48479.1"/>
    </source>
</evidence>
<keyword evidence="1" id="KW-0175">Coiled coil</keyword>
<feature type="coiled-coil region" evidence="1">
    <location>
        <begin position="274"/>
        <end position="319"/>
    </location>
</feature>
<sequence length="1220" mass="143054">MRYLNKVVFVNSAHVPYAEVKVDGNVHFIGTQGVGKSTLLRAILFFYNADKMRLGIPKEKKNFDAFYLPFANSYIVYEVMRENGAYTVVVTKSMGRAAFRFVDAPYRKEWFVNERNEVAADWSEIRVRISDSGYNASSLVTGYDMFRDIIFGNNRKPELLQFRKYAIVESAHYQNIPRTIQNVFLNSKLDADFIKDTIIQSMDDNEFVIDLSYYRNQIETFEQEYDDVMLWMKQDKNGVVPVRKQAERVIKGYRTLLYSKKQIEDGRAELNYAEKDARRRFPELDEQIDLLNKEVERYTRLLGEEREKFNRERDKLNQQKGSIDADLQKIKSKRRYYEQERIEEVIAKVCKEPALKYELESLNKVYHELTGTYDDIMGKYRQLEQTLDTEFAKFDNETKNRILYQKEELNMRISVLQKKHYEQTDEIRAVYEEKLKTLSDSKEMLLEEISTLKQRKTKIKYTVHYQCEIEDCSERLNALSTEERNTSVRVERMKLEGDRFRQKSAEEVGKLEKEWEAKIEIVVRHRKQLDTDIESLRHLIENSKGSFCEWLDKNKPGWQENIGKIADEKQILYNRHLSPELVADGGNTFFGVTLNLTEVERDLRSPEQLQAEWDAKSSERDADTQQLVQLNEGKEKETEAVRKKYRKQISALSDEMHLLEVQLQQYPVQQKNLQAERASLQRKEDEWKKEQLAEIEIAIGRKEKERQKCNDAEAVLKQEREKRIIQIAEELRKVEKRERTAVDADVQLIEKELANHRLEMKVRKQELLRQQKDELNGKGADTAAIDTYKAKIDTIAAELEYIAKKQPLVWSYEKDKQELFDRELDLRAEKKNNEQHLTDLNEKYVLRKKRLSDQCEDTTNKMRTRCGERDALKKDMDVLENFRKDKNFSPPESYTSCELATKKTCGVIVDELKSLIISLKTDTDNFKKSVNLFNSNFTARNTFSFPQALASDADYMDFASNLCEFIDNNKIAEYQNRISERYVNILRRISKETGELTRSESLIHKTIKDINEDFIKRNFAGVIRSIELRPLQSNDKLMLLLLEMKKFNDENAFNMGAVDLFSQDLRADVNLHAVKYLNAFSKLLKDEPSRKNLVVSDSFNLQFRVMENDNDTGWVEKIANVGSDGTDILVKAMVNIMLINVFKEKASRKFGDFKVHCMMDEIGKLHPNNVKGILDFANCRNILLINSSPTTYNVEDYKYTCLLSKDAKSHTRIVPLLTRK</sequence>
<evidence type="ECO:0000256" key="1">
    <source>
        <dbReference type="SAM" id="Coils"/>
    </source>
</evidence>
<dbReference type="GeneID" id="93098941"/>
<organism evidence="3 4">
    <name type="scientific">Butyricimonas virosa</name>
    <dbReference type="NCBI Taxonomy" id="544645"/>
    <lineage>
        <taxon>Bacteria</taxon>
        <taxon>Pseudomonadati</taxon>
        <taxon>Bacteroidota</taxon>
        <taxon>Bacteroidia</taxon>
        <taxon>Bacteroidales</taxon>
        <taxon>Odoribacteraceae</taxon>
        <taxon>Butyricimonas</taxon>
    </lineage>
</organism>
<dbReference type="EMBL" id="QRZA01000006">
    <property type="protein sequence ID" value="RGV34824.1"/>
    <property type="molecule type" value="Genomic_DNA"/>
</dbReference>
<evidence type="ECO:0000313" key="3">
    <source>
        <dbReference type="EMBL" id="RGV34824.1"/>
    </source>
</evidence>
<dbReference type="InterPro" id="IPR027417">
    <property type="entry name" value="P-loop_NTPase"/>
</dbReference>
<dbReference type="RefSeq" id="WP_027200112.1">
    <property type="nucleotide sequence ID" value="NZ_CAJKXH010000021.1"/>
</dbReference>
<keyword evidence="5" id="KW-1185">Reference proteome</keyword>
<name>A0A412X2Q3_9BACT</name>
<evidence type="ECO:0000313" key="5">
    <source>
        <dbReference type="Proteomes" id="UP000654720"/>
    </source>
</evidence>
<gene>
    <name evidence="3" type="ORF">DWW18_06950</name>
    <name evidence="2" type="ORF">I6J59_10930</name>
</gene>
<dbReference type="AlphaFoldDB" id="A0A412X2Q3"/>